<name>A0AAD7F3C0_9AGAR</name>
<proteinExistence type="predicted"/>
<reference evidence="1" key="1">
    <citation type="submission" date="2023-03" db="EMBL/GenBank/DDBJ databases">
        <title>Massive genome expansion in bonnet fungi (Mycena s.s.) driven by repeated elements and novel gene families across ecological guilds.</title>
        <authorList>
            <consortium name="Lawrence Berkeley National Laboratory"/>
            <person name="Harder C.B."/>
            <person name="Miyauchi S."/>
            <person name="Viragh M."/>
            <person name="Kuo A."/>
            <person name="Thoen E."/>
            <person name="Andreopoulos B."/>
            <person name="Lu D."/>
            <person name="Skrede I."/>
            <person name="Drula E."/>
            <person name="Henrissat B."/>
            <person name="Morin E."/>
            <person name="Kohler A."/>
            <person name="Barry K."/>
            <person name="LaButti K."/>
            <person name="Morin E."/>
            <person name="Salamov A."/>
            <person name="Lipzen A."/>
            <person name="Mereny Z."/>
            <person name="Hegedus B."/>
            <person name="Baldrian P."/>
            <person name="Stursova M."/>
            <person name="Weitz H."/>
            <person name="Taylor A."/>
            <person name="Grigoriev I.V."/>
            <person name="Nagy L.G."/>
            <person name="Martin F."/>
            <person name="Kauserud H."/>
        </authorList>
    </citation>
    <scope>NUCLEOTIDE SEQUENCE</scope>
    <source>
        <strain evidence="1">CBHHK002</strain>
    </source>
</reference>
<protein>
    <submittedName>
        <fullName evidence="1">Uncharacterized protein</fullName>
    </submittedName>
</protein>
<sequence length="113" mass="11925">MSALNVVSLKQMLTTTESTSYLAGSTLGSDKLTSTSPHGAVRAVLQYQVGRVRYGHETLAITESSSYLAGSTLGSGKVTSTSPRGAVGAVLQYQVWRVRYGRGTLVQLQEAGD</sequence>
<dbReference type="Proteomes" id="UP001218218">
    <property type="component" value="Unassembled WGS sequence"/>
</dbReference>
<evidence type="ECO:0000313" key="2">
    <source>
        <dbReference type="Proteomes" id="UP001218218"/>
    </source>
</evidence>
<accession>A0AAD7F3C0</accession>
<evidence type="ECO:0000313" key="1">
    <source>
        <dbReference type="EMBL" id="KAJ7362714.1"/>
    </source>
</evidence>
<gene>
    <name evidence="1" type="ORF">DFH08DRAFT_950948</name>
</gene>
<dbReference type="AlphaFoldDB" id="A0AAD7F3C0"/>
<keyword evidence="2" id="KW-1185">Reference proteome</keyword>
<comment type="caution">
    <text evidence="1">The sequence shown here is derived from an EMBL/GenBank/DDBJ whole genome shotgun (WGS) entry which is preliminary data.</text>
</comment>
<dbReference type="EMBL" id="JARIHO010000004">
    <property type="protein sequence ID" value="KAJ7362714.1"/>
    <property type="molecule type" value="Genomic_DNA"/>
</dbReference>
<organism evidence="1 2">
    <name type="scientific">Mycena albidolilacea</name>
    <dbReference type="NCBI Taxonomy" id="1033008"/>
    <lineage>
        <taxon>Eukaryota</taxon>
        <taxon>Fungi</taxon>
        <taxon>Dikarya</taxon>
        <taxon>Basidiomycota</taxon>
        <taxon>Agaricomycotina</taxon>
        <taxon>Agaricomycetes</taxon>
        <taxon>Agaricomycetidae</taxon>
        <taxon>Agaricales</taxon>
        <taxon>Marasmiineae</taxon>
        <taxon>Mycenaceae</taxon>
        <taxon>Mycena</taxon>
    </lineage>
</organism>